<keyword evidence="4" id="KW-1185">Reference proteome</keyword>
<dbReference type="InterPro" id="IPR025241">
    <property type="entry name" value="DUF4190"/>
</dbReference>
<dbReference type="EMBL" id="BMSL01000012">
    <property type="protein sequence ID" value="GGS48386.1"/>
    <property type="molecule type" value="Genomic_DNA"/>
</dbReference>
<feature type="transmembrane region" description="Helical" evidence="1">
    <location>
        <begin position="66"/>
        <end position="93"/>
    </location>
</feature>
<evidence type="ECO:0000256" key="1">
    <source>
        <dbReference type="SAM" id="Phobius"/>
    </source>
</evidence>
<reference evidence="3" key="1">
    <citation type="journal article" date="2014" name="Int. J. Syst. Evol. Microbiol.">
        <title>Complete genome sequence of Corynebacterium casei LMG S-19264T (=DSM 44701T), isolated from a smear-ripened cheese.</title>
        <authorList>
            <consortium name="US DOE Joint Genome Institute (JGI-PGF)"/>
            <person name="Walter F."/>
            <person name="Albersmeier A."/>
            <person name="Kalinowski J."/>
            <person name="Ruckert C."/>
        </authorList>
    </citation>
    <scope>NUCLEOTIDE SEQUENCE</scope>
    <source>
        <strain evidence="3">JCM 4234</strain>
    </source>
</reference>
<protein>
    <recommendedName>
        <fullName evidence="2">DUF4190 domain-containing protein</fullName>
    </recommendedName>
</protein>
<evidence type="ECO:0000313" key="4">
    <source>
        <dbReference type="Proteomes" id="UP000653493"/>
    </source>
</evidence>
<organism evidence="3 4">
    <name type="scientific">Streptomyces griseoviridis</name>
    <dbReference type="NCBI Taxonomy" id="45398"/>
    <lineage>
        <taxon>Bacteria</taxon>
        <taxon>Bacillati</taxon>
        <taxon>Actinomycetota</taxon>
        <taxon>Actinomycetes</taxon>
        <taxon>Kitasatosporales</taxon>
        <taxon>Streptomycetaceae</taxon>
        <taxon>Streptomyces</taxon>
    </lineage>
</organism>
<feature type="domain" description="DUF4190" evidence="2">
    <location>
        <begin position="19"/>
        <end position="78"/>
    </location>
</feature>
<evidence type="ECO:0000313" key="3">
    <source>
        <dbReference type="EMBL" id="GGS48386.1"/>
    </source>
</evidence>
<name>A0A918GNA7_STRGD</name>
<gene>
    <name evidence="3" type="ORF">GCM10010238_42630</name>
</gene>
<sequence>MTSYGSSSAASSRSRTNGLAVASLVCGIIGLFLFNVILGPVAIVLGAVGMRQAAVKGGGGMAKAGVVLGVIDLVIFGVLLAVTAANGGFTWYVGG</sequence>
<dbReference type="PANTHER" id="PTHR40040:SF1">
    <property type="entry name" value="MEMBRANE PROTEIN"/>
    <property type="match status" value="1"/>
</dbReference>
<keyword evidence="1" id="KW-0472">Membrane</keyword>
<reference evidence="3" key="2">
    <citation type="submission" date="2020-09" db="EMBL/GenBank/DDBJ databases">
        <authorList>
            <person name="Sun Q."/>
            <person name="Ohkuma M."/>
        </authorList>
    </citation>
    <scope>NUCLEOTIDE SEQUENCE</scope>
    <source>
        <strain evidence="3">JCM 4234</strain>
    </source>
</reference>
<dbReference type="AlphaFoldDB" id="A0A918GNA7"/>
<evidence type="ECO:0000259" key="2">
    <source>
        <dbReference type="Pfam" id="PF13828"/>
    </source>
</evidence>
<dbReference type="PANTHER" id="PTHR40040">
    <property type="entry name" value="SMALL HYDROPHOBIC PROTEIN-RELATED"/>
    <property type="match status" value="1"/>
</dbReference>
<proteinExistence type="predicted"/>
<keyword evidence="1" id="KW-0812">Transmembrane</keyword>
<comment type="caution">
    <text evidence="3">The sequence shown here is derived from an EMBL/GenBank/DDBJ whole genome shotgun (WGS) entry which is preliminary data.</text>
</comment>
<accession>A0A918GNA7</accession>
<dbReference type="Proteomes" id="UP000653493">
    <property type="component" value="Unassembled WGS sequence"/>
</dbReference>
<feature type="transmembrane region" description="Helical" evidence="1">
    <location>
        <begin position="20"/>
        <end position="45"/>
    </location>
</feature>
<dbReference type="InterPro" id="IPR055338">
    <property type="entry name" value="YqfX-like"/>
</dbReference>
<dbReference type="Pfam" id="PF13828">
    <property type="entry name" value="DUF4190"/>
    <property type="match status" value="1"/>
</dbReference>
<keyword evidence="1" id="KW-1133">Transmembrane helix</keyword>